<protein>
    <submittedName>
        <fullName evidence="1">Uncharacterized protein</fullName>
    </submittedName>
</protein>
<dbReference type="EMBL" id="JACAZF010000009">
    <property type="protein sequence ID" value="KAF7294524.1"/>
    <property type="molecule type" value="Genomic_DNA"/>
</dbReference>
<dbReference type="Proteomes" id="UP000636479">
    <property type="component" value="Unassembled WGS sequence"/>
</dbReference>
<dbReference type="GeneID" id="59349009"/>
<organism evidence="1 2">
    <name type="scientific">Mycena indigotica</name>
    <dbReference type="NCBI Taxonomy" id="2126181"/>
    <lineage>
        <taxon>Eukaryota</taxon>
        <taxon>Fungi</taxon>
        <taxon>Dikarya</taxon>
        <taxon>Basidiomycota</taxon>
        <taxon>Agaricomycotina</taxon>
        <taxon>Agaricomycetes</taxon>
        <taxon>Agaricomycetidae</taxon>
        <taxon>Agaricales</taxon>
        <taxon>Marasmiineae</taxon>
        <taxon>Mycenaceae</taxon>
        <taxon>Mycena</taxon>
    </lineage>
</organism>
<evidence type="ECO:0000313" key="1">
    <source>
        <dbReference type="EMBL" id="KAF7294524.1"/>
    </source>
</evidence>
<proteinExistence type="predicted"/>
<accession>A0A8H6VUL4</accession>
<reference evidence="1" key="1">
    <citation type="submission" date="2020-05" db="EMBL/GenBank/DDBJ databases">
        <title>Mycena genomes resolve the evolution of fungal bioluminescence.</title>
        <authorList>
            <person name="Tsai I.J."/>
        </authorList>
    </citation>
    <scope>NUCLEOTIDE SEQUENCE</scope>
    <source>
        <strain evidence="1">171206Taipei</strain>
    </source>
</reference>
<dbReference type="RefSeq" id="XP_037215887.1">
    <property type="nucleotide sequence ID" value="XM_037366493.1"/>
</dbReference>
<name>A0A8H6VUL4_9AGAR</name>
<dbReference type="AlphaFoldDB" id="A0A8H6VUL4"/>
<dbReference type="OrthoDB" id="2788229at2759"/>
<comment type="caution">
    <text evidence="1">The sequence shown here is derived from an EMBL/GenBank/DDBJ whole genome shotgun (WGS) entry which is preliminary data.</text>
</comment>
<gene>
    <name evidence="1" type="ORF">MIND_00988900</name>
</gene>
<evidence type="ECO:0000313" key="2">
    <source>
        <dbReference type="Proteomes" id="UP000636479"/>
    </source>
</evidence>
<keyword evidence="2" id="KW-1185">Reference proteome</keyword>
<sequence length="168" mass="18980">MVDLRHLPSLIRLTIHASLTSVASVLRHLLKEHLLPGNSLAHLTLSVGFLTGVSYRPSTWRTIDKALADDTLFPELRADSIFITTHDPPSEYLDYTLSVLAAEPGVRLPIVQSLREHMAECHEKRLLRIDTDRIPTVTARRTRRTRGIFEREDVHSTRAAVYTGYSST</sequence>